<proteinExistence type="predicted"/>
<reference evidence="5 6" key="2">
    <citation type="journal article" date="2016" name="Genome Announc.">
        <title>Draft Genome Sequence of a Biocontrol Rhizobacterium, Chryseobacterium kwangjuense Strain KJ1R5, Isolated from Pepper (Capsicum annuum).</title>
        <authorList>
            <person name="Jeong J.J."/>
            <person name="Park H."/>
            <person name="Park B.H."/>
            <person name="Mannaa M."/>
            <person name="Sang M.K."/>
            <person name="Choi I.G."/>
            <person name="Kim K.D."/>
        </authorList>
    </citation>
    <scope>NUCLEOTIDE SEQUENCE [LARGE SCALE GENOMIC DNA]</scope>
    <source>
        <strain evidence="5 6">KJ1R5</strain>
    </source>
</reference>
<evidence type="ECO:0000256" key="3">
    <source>
        <dbReference type="ARBA" id="ARBA00023163"/>
    </source>
</evidence>
<keyword evidence="1" id="KW-0805">Transcription regulation</keyword>
<dbReference type="GO" id="GO:0003700">
    <property type="term" value="F:DNA-binding transcription factor activity"/>
    <property type="evidence" value="ECO:0007669"/>
    <property type="project" value="InterPro"/>
</dbReference>
<accession>A0A135W8M3</accession>
<dbReference type="InterPro" id="IPR053142">
    <property type="entry name" value="PchR_regulatory_protein"/>
</dbReference>
<evidence type="ECO:0000313" key="6">
    <source>
        <dbReference type="Proteomes" id="UP000070513"/>
    </source>
</evidence>
<feature type="domain" description="HTH araC/xylS-type" evidence="4">
    <location>
        <begin position="221"/>
        <end position="319"/>
    </location>
</feature>
<dbReference type="Pfam" id="PF12833">
    <property type="entry name" value="HTH_18"/>
    <property type="match status" value="1"/>
</dbReference>
<dbReference type="SMART" id="SM00342">
    <property type="entry name" value="HTH_ARAC"/>
    <property type="match status" value="1"/>
</dbReference>
<dbReference type="GO" id="GO:0043565">
    <property type="term" value="F:sequence-specific DNA binding"/>
    <property type="evidence" value="ECO:0007669"/>
    <property type="project" value="InterPro"/>
</dbReference>
<dbReference type="InterPro" id="IPR018062">
    <property type="entry name" value="HTH_AraC-typ_CS"/>
</dbReference>
<evidence type="ECO:0000313" key="5">
    <source>
        <dbReference type="EMBL" id="KXH81199.1"/>
    </source>
</evidence>
<dbReference type="OrthoDB" id="1156172at2"/>
<dbReference type="InterPro" id="IPR020449">
    <property type="entry name" value="Tscrpt_reg_AraC-type_HTH"/>
</dbReference>
<dbReference type="InterPro" id="IPR009057">
    <property type="entry name" value="Homeodomain-like_sf"/>
</dbReference>
<reference evidence="6" key="1">
    <citation type="submission" date="2015-12" db="EMBL/GenBank/DDBJ databases">
        <title>Genome sequence of a biocontrol rhizobacterium Chryseobacterium kwangjuense strain KJ1R5 isolated from pepper (Capsicum annuum L.).</title>
        <authorList>
            <person name="Jeong J.-J."/>
            <person name="Park H."/>
            <person name="Mannaa M."/>
            <person name="Sang M.K."/>
            <person name="Choi I.-G."/>
            <person name="Kim K.D."/>
        </authorList>
    </citation>
    <scope>NUCLEOTIDE SEQUENCE [LARGE SCALE GENOMIC DNA]</scope>
    <source>
        <strain evidence="6">KJ1R5</strain>
    </source>
</reference>
<dbReference type="SUPFAM" id="SSF46689">
    <property type="entry name" value="Homeodomain-like"/>
    <property type="match status" value="2"/>
</dbReference>
<organism evidence="5 6">
    <name type="scientific">Chryseobacterium kwangjuense</name>
    <dbReference type="NCBI Taxonomy" id="267125"/>
    <lineage>
        <taxon>Bacteria</taxon>
        <taxon>Pseudomonadati</taxon>
        <taxon>Bacteroidota</taxon>
        <taxon>Flavobacteriia</taxon>
        <taxon>Flavobacteriales</taxon>
        <taxon>Weeksellaceae</taxon>
        <taxon>Chryseobacterium group</taxon>
        <taxon>Chryseobacterium</taxon>
    </lineage>
</organism>
<dbReference type="PANTHER" id="PTHR47893">
    <property type="entry name" value="REGULATORY PROTEIN PCHR"/>
    <property type="match status" value="1"/>
</dbReference>
<keyword evidence="3" id="KW-0804">Transcription</keyword>
<dbReference type="PROSITE" id="PS00041">
    <property type="entry name" value="HTH_ARAC_FAMILY_1"/>
    <property type="match status" value="1"/>
</dbReference>
<dbReference type="Proteomes" id="UP000070513">
    <property type="component" value="Unassembled WGS sequence"/>
</dbReference>
<comment type="caution">
    <text evidence="5">The sequence shown here is derived from an EMBL/GenBank/DDBJ whole genome shotgun (WGS) entry which is preliminary data.</text>
</comment>
<name>A0A135W8M3_9FLAO</name>
<dbReference type="EMBL" id="LPUR01000016">
    <property type="protein sequence ID" value="KXH81199.1"/>
    <property type="molecule type" value="Genomic_DNA"/>
</dbReference>
<evidence type="ECO:0000256" key="2">
    <source>
        <dbReference type="ARBA" id="ARBA00023125"/>
    </source>
</evidence>
<dbReference type="PRINTS" id="PR00032">
    <property type="entry name" value="HTHARAC"/>
</dbReference>
<protein>
    <submittedName>
        <fullName evidence="5">Transcriptional regulator</fullName>
    </submittedName>
</protein>
<sequence length="325" mass="37503">MKTEDTTIPDILKKLARSLGTEIKDRKLEIPPQSGSGYCTGFVFNKNIRMMISNYELHEDILLDNSDREEDKRMIFFKLQNIFSQPENLSLGKNVREMPSVLMATSRLNTDEVITIHSNTGTINIEADADYLNGLFYAPDQSPVLKSLLENSQPYLFEQLIDPTLQSIVSEMLSEPVDVAFKLFFMRVKAEELVCRLLMTLEKRDEKRLYSLNAQDVETIYKIREKMLEHLEIPPLIGNLAAEAGMSPTKLKRLFKQIFGNSLFSYYQEFRMKEAAFLLEANKYSVSEVGYKLGFTNLSHFAKIFKEHTGINPKKYTMLDFKENK</sequence>
<gene>
    <name evidence="5" type="ORF">AU378_15900</name>
</gene>
<dbReference type="AlphaFoldDB" id="A0A135W8M3"/>
<dbReference type="Gene3D" id="1.10.10.60">
    <property type="entry name" value="Homeodomain-like"/>
    <property type="match status" value="2"/>
</dbReference>
<dbReference type="PANTHER" id="PTHR47893:SF1">
    <property type="entry name" value="REGULATORY PROTEIN PCHR"/>
    <property type="match status" value="1"/>
</dbReference>
<dbReference type="PROSITE" id="PS01124">
    <property type="entry name" value="HTH_ARAC_FAMILY_2"/>
    <property type="match status" value="1"/>
</dbReference>
<dbReference type="InterPro" id="IPR018060">
    <property type="entry name" value="HTH_AraC"/>
</dbReference>
<keyword evidence="2" id="KW-0238">DNA-binding</keyword>
<evidence type="ECO:0000259" key="4">
    <source>
        <dbReference type="PROSITE" id="PS01124"/>
    </source>
</evidence>
<evidence type="ECO:0000256" key="1">
    <source>
        <dbReference type="ARBA" id="ARBA00023015"/>
    </source>
</evidence>
<dbReference type="RefSeq" id="WP_062652380.1">
    <property type="nucleotide sequence ID" value="NZ_LPUR01000016.1"/>
</dbReference>